<reference evidence="2" key="1">
    <citation type="journal article" date="2020" name="Stud. Mycol.">
        <title>101 Dothideomycetes genomes: a test case for predicting lifestyles and emergence of pathogens.</title>
        <authorList>
            <person name="Haridas S."/>
            <person name="Albert R."/>
            <person name="Binder M."/>
            <person name="Bloem J."/>
            <person name="Labutti K."/>
            <person name="Salamov A."/>
            <person name="Andreopoulos B."/>
            <person name="Baker S."/>
            <person name="Barry K."/>
            <person name="Bills G."/>
            <person name="Bluhm B."/>
            <person name="Cannon C."/>
            <person name="Castanera R."/>
            <person name="Culley D."/>
            <person name="Daum C."/>
            <person name="Ezra D."/>
            <person name="Gonzalez J."/>
            <person name="Henrissat B."/>
            <person name="Kuo A."/>
            <person name="Liang C."/>
            <person name="Lipzen A."/>
            <person name="Lutzoni F."/>
            <person name="Magnuson J."/>
            <person name="Mondo S."/>
            <person name="Nolan M."/>
            <person name="Ohm R."/>
            <person name="Pangilinan J."/>
            <person name="Park H.-J."/>
            <person name="Ramirez L."/>
            <person name="Alfaro M."/>
            <person name="Sun H."/>
            <person name="Tritt A."/>
            <person name="Yoshinaga Y."/>
            <person name="Zwiers L.-H."/>
            <person name="Turgeon B."/>
            <person name="Goodwin S."/>
            <person name="Spatafora J."/>
            <person name="Crous P."/>
            <person name="Grigoriev I."/>
        </authorList>
    </citation>
    <scope>NUCLEOTIDE SEQUENCE</scope>
    <source>
        <strain evidence="2">CBS 122681</strain>
    </source>
</reference>
<feature type="region of interest" description="Disordered" evidence="1">
    <location>
        <begin position="1"/>
        <end position="20"/>
    </location>
</feature>
<protein>
    <recommendedName>
        <fullName evidence="4">F-box domain-containing protein</fullName>
    </recommendedName>
</protein>
<name>A0A6A6SS91_9PLEO</name>
<evidence type="ECO:0008006" key="4">
    <source>
        <dbReference type="Google" id="ProtNLM"/>
    </source>
</evidence>
<evidence type="ECO:0000313" key="3">
    <source>
        <dbReference type="Proteomes" id="UP000799324"/>
    </source>
</evidence>
<organism evidence="2 3">
    <name type="scientific">Lophiostoma macrostomum CBS 122681</name>
    <dbReference type="NCBI Taxonomy" id="1314788"/>
    <lineage>
        <taxon>Eukaryota</taxon>
        <taxon>Fungi</taxon>
        <taxon>Dikarya</taxon>
        <taxon>Ascomycota</taxon>
        <taxon>Pezizomycotina</taxon>
        <taxon>Dothideomycetes</taxon>
        <taxon>Pleosporomycetidae</taxon>
        <taxon>Pleosporales</taxon>
        <taxon>Lophiostomataceae</taxon>
        <taxon>Lophiostoma</taxon>
    </lineage>
</organism>
<dbReference type="EMBL" id="MU004500">
    <property type="protein sequence ID" value="KAF2649258.1"/>
    <property type="molecule type" value="Genomic_DNA"/>
</dbReference>
<proteinExistence type="predicted"/>
<keyword evidence="3" id="KW-1185">Reference proteome</keyword>
<accession>A0A6A6SS91</accession>
<feature type="compositionally biased region" description="Polar residues" evidence="1">
    <location>
        <begin position="1"/>
        <end position="12"/>
    </location>
</feature>
<sequence length="283" mass="33387">MSTQINVPTSGHKSGGPQKNKIAADTTEHHLNVPFRFLDLPPELRNMVYGYYLHPGARVSFYSQRRWTHRSSWARRRPGYGSRALTLVNRQITSEFRPIYNMNVEVEISYALLPKYLSAYFKTREECKMGPRTIIVCLGKVREDNEDLPACKSVDILPLLWMKDQIPEFQCTFRDGSTAWHRPWRTTRTRESCTAKELDWLLADGYQQVWPNEEERTRFYELRVTRFAVENGKRNQWLDIEARAVNPGYPYLDPDPMVKLRNWRTNTRYLQKFTSPEEEDTQA</sequence>
<evidence type="ECO:0000313" key="2">
    <source>
        <dbReference type="EMBL" id="KAF2649258.1"/>
    </source>
</evidence>
<dbReference type="AlphaFoldDB" id="A0A6A6SS91"/>
<evidence type="ECO:0000256" key="1">
    <source>
        <dbReference type="SAM" id="MobiDB-lite"/>
    </source>
</evidence>
<dbReference type="OrthoDB" id="3795901at2759"/>
<dbReference type="Proteomes" id="UP000799324">
    <property type="component" value="Unassembled WGS sequence"/>
</dbReference>
<gene>
    <name evidence="2" type="ORF">K491DRAFT_735304</name>
</gene>